<name>A0AA97FCU7_9EURY</name>
<dbReference type="RefSeq" id="WP_317137879.1">
    <property type="nucleotide sequence ID" value="NZ_CP043875.1"/>
</dbReference>
<dbReference type="AlphaFoldDB" id="A0AA97FCU7"/>
<keyword evidence="1" id="KW-0472">Membrane</keyword>
<keyword evidence="1" id="KW-0812">Transmembrane</keyword>
<protein>
    <submittedName>
        <fullName evidence="3">Type IV pilin</fullName>
    </submittedName>
</protein>
<dbReference type="InterPro" id="IPR012859">
    <property type="entry name" value="Pilin_N_archaeal"/>
</dbReference>
<dbReference type="KEGG" id="mefw:F1737_07360"/>
<dbReference type="Proteomes" id="UP001301797">
    <property type="component" value="Chromosome"/>
</dbReference>
<keyword evidence="1" id="KW-1133">Transmembrane helix</keyword>
<dbReference type="EMBL" id="CP043875">
    <property type="protein sequence ID" value="WOF16527.1"/>
    <property type="molecule type" value="Genomic_DNA"/>
</dbReference>
<sequence length="283" mass="30156">MTGFESFIKNEEGVSEIVGAIVLISLAVAGVAIISVILFSGTPPQPVPKVDILSGFGSTPGKFYIYHNGGDELKIGSFSILVDSGSGYEDKTADFVLEGGGDVWQSGGSLYYDYGASPRPLSVNLVFTGYGTETLLTSSSVYYNKTGEYSPSDTGTGDIIVPADTFSTPVEIIDTDELNAELESRLGEAVLVTEINQSFIPDRVHAVIYNYEDLGAGNRNAYAREMSLNTTLGSNVYEVMVDELNLILSASDLPTSISVTVIAYNATEGSFSNTALVEVKRNN</sequence>
<accession>A0AA97FCU7</accession>
<gene>
    <name evidence="3" type="ORF">F1737_07360</name>
</gene>
<evidence type="ECO:0000313" key="4">
    <source>
        <dbReference type="Proteomes" id="UP001301797"/>
    </source>
</evidence>
<feature type="domain" description="Archaeal Type IV pilin N-terminal" evidence="2">
    <location>
        <begin position="12"/>
        <end position="84"/>
    </location>
</feature>
<feature type="transmembrane region" description="Helical" evidence="1">
    <location>
        <begin position="17"/>
        <end position="39"/>
    </location>
</feature>
<keyword evidence="4" id="KW-1185">Reference proteome</keyword>
<reference evidence="3 4" key="1">
    <citation type="submission" date="2019-09" db="EMBL/GenBank/DDBJ databases">
        <title>The complete genome of Methanoplanus sp. FWC-SCC4.</title>
        <authorList>
            <person name="Chen S.-C."/>
            <person name="Zhou Y.-Z."/>
            <person name="Lai M.-C."/>
        </authorList>
    </citation>
    <scope>NUCLEOTIDE SEQUENCE [LARGE SCALE GENOMIC DNA]</scope>
    <source>
        <strain evidence="3 4">FWC-SCC4</strain>
    </source>
</reference>
<evidence type="ECO:0000313" key="3">
    <source>
        <dbReference type="EMBL" id="WOF16527.1"/>
    </source>
</evidence>
<evidence type="ECO:0000256" key="1">
    <source>
        <dbReference type="SAM" id="Phobius"/>
    </source>
</evidence>
<dbReference type="GeneID" id="85229974"/>
<proteinExistence type="predicted"/>
<dbReference type="Pfam" id="PF07790">
    <property type="entry name" value="Pilin_N"/>
    <property type="match status" value="1"/>
</dbReference>
<evidence type="ECO:0000259" key="2">
    <source>
        <dbReference type="Pfam" id="PF07790"/>
    </source>
</evidence>
<organism evidence="3 4">
    <name type="scientific">Methanochimaera problematica</name>
    <dbReference type="NCBI Taxonomy" id="2609417"/>
    <lineage>
        <taxon>Archaea</taxon>
        <taxon>Methanobacteriati</taxon>
        <taxon>Methanobacteriota</taxon>
        <taxon>Stenosarchaea group</taxon>
        <taxon>Methanomicrobia</taxon>
        <taxon>Methanomicrobiales</taxon>
        <taxon>Methanomicrobiaceae</taxon>
        <taxon>Methanochimaera</taxon>
    </lineage>
</organism>